<reference evidence="2 3" key="1">
    <citation type="submission" date="2019-03" db="EMBL/GenBank/DDBJ databases">
        <title>Genomic Encyclopedia of Archaeal and Bacterial Type Strains, Phase II (KMG-II): from individual species to whole genera.</title>
        <authorList>
            <person name="Goeker M."/>
        </authorList>
    </citation>
    <scope>NUCLEOTIDE SEQUENCE [LARGE SCALE GENOMIC DNA]</scope>
    <source>
        <strain evidence="2 3">DSM 45499</strain>
    </source>
</reference>
<feature type="transmembrane region" description="Helical" evidence="1">
    <location>
        <begin position="12"/>
        <end position="31"/>
    </location>
</feature>
<evidence type="ECO:0008006" key="4">
    <source>
        <dbReference type="Google" id="ProtNLM"/>
    </source>
</evidence>
<dbReference type="EMBL" id="SOCP01000006">
    <property type="protein sequence ID" value="TDV51114.1"/>
    <property type="molecule type" value="Genomic_DNA"/>
</dbReference>
<comment type="caution">
    <text evidence="2">The sequence shown here is derived from an EMBL/GenBank/DDBJ whole genome shotgun (WGS) entry which is preliminary data.</text>
</comment>
<feature type="transmembrane region" description="Helical" evidence="1">
    <location>
        <begin position="214"/>
        <end position="235"/>
    </location>
</feature>
<feature type="transmembrane region" description="Helical" evidence="1">
    <location>
        <begin position="354"/>
        <end position="374"/>
    </location>
</feature>
<feature type="transmembrane region" description="Helical" evidence="1">
    <location>
        <begin position="179"/>
        <end position="207"/>
    </location>
</feature>
<organism evidence="2 3">
    <name type="scientific">Actinophytocola oryzae</name>
    <dbReference type="NCBI Taxonomy" id="502181"/>
    <lineage>
        <taxon>Bacteria</taxon>
        <taxon>Bacillati</taxon>
        <taxon>Actinomycetota</taxon>
        <taxon>Actinomycetes</taxon>
        <taxon>Pseudonocardiales</taxon>
        <taxon>Pseudonocardiaceae</taxon>
    </lineage>
</organism>
<feature type="transmembrane region" description="Helical" evidence="1">
    <location>
        <begin position="295"/>
        <end position="315"/>
    </location>
</feature>
<feature type="transmembrane region" description="Helical" evidence="1">
    <location>
        <begin position="150"/>
        <end position="167"/>
    </location>
</feature>
<evidence type="ECO:0000256" key="1">
    <source>
        <dbReference type="SAM" id="Phobius"/>
    </source>
</evidence>
<evidence type="ECO:0000313" key="2">
    <source>
        <dbReference type="EMBL" id="TDV51114.1"/>
    </source>
</evidence>
<feature type="transmembrane region" description="Helical" evidence="1">
    <location>
        <begin position="97"/>
        <end position="117"/>
    </location>
</feature>
<dbReference type="RefSeq" id="WP_133904301.1">
    <property type="nucleotide sequence ID" value="NZ_SOCP01000006.1"/>
</dbReference>
<accession>A0A4R7VNG7</accession>
<sequence length="540" mass="56721">MGSPALRASGSVLSGVAVIALHASLYGAWVVDDAAITFAYARSIATGDGPVLQPGSTPVEAYSNPTWLVLLALGRLVGLFDHGTLFGVSDQVMYPKLLALLCCAGILLACYRAASAVTRRPALVTLVAGVTLATIPSFVIWCFSGLENSLFALAVAWLGAVLCRAAVDDRLSSPKVAVVAGLLAALAALTRPDGVVYVAAFPVLAVLWLRFGRAAWLSALSAAAFAVPYGAYLVFRLVTFGELLSGPAIAKGQTLPDADQLMRAGELVGYAGALLVLVLAVCVGIVLSHPSRLRAGMIALLVPLGLAIVAHAVLLPDWMGEQRFSTPIWPLGTLIGTLAVGAVLPRLAPRGRGVLVAGLAVALGTSLLTFRAAAEDFRAAPTVPMCVVAERYGAVFNHYATLLGVRHGTVLLPDIGGAALAGRLRIADLAGLADYEIADFRGNADDEGLRDHVFDELKPTFIHTHQGWAAGIPNDPRLSRDYVRLFEGEPLEGDWVRRDVVADDPSALAATSKYAAHMVPAVMVRAKADPRRDCTTTYPR</sequence>
<keyword evidence="3" id="KW-1185">Reference proteome</keyword>
<feature type="transmembrane region" description="Helical" evidence="1">
    <location>
        <begin position="66"/>
        <end position="85"/>
    </location>
</feature>
<dbReference type="Proteomes" id="UP000294927">
    <property type="component" value="Unassembled WGS sequence"/>
</dbReference>
<keyword evidence="1" id="KW-1133">Transmembrane helix</keyword>
<feature type="transmembrane region" description="Helical" evidence="1">
    <location>
        <begin position="123"/>
        <end position="143"/>
    </location>
</feature>
<proteinExistence type="predicted"/>
<gene>
    <name evidence="2" type="ORF">CLV71_106468</name>
</gene>
<feature type="transmembrane region" description="Helical" evidence="1">
    <location>
        <begin position="327"/>
        <end position="347"/>
    </location>
</feature>
<feature type="transmembrane region" description="Helical" evidence="1">
    <location>
        <begin position="267"/>
        <end position="288"/>
    </location>
</feature>
<dbReference type="AlphaFoldDB" id="A0A4R7VNG7"/>
<dbReference type="OrthoDB" id="3946755at2"/>
<keyword evidence="1" id="KW-0812">Transmembrane</keyword>
<keyword evidence="1" id="KW-0472">Membrane</keyword>
<name>A0A4R7VNG7_9PSEU</name>
<evidence type="ECO:0000313" key="3">
    <source>
        <dbReference type="Proteomes" id="UP000294927"/>
    </source>
</evidence>
<protein>
    <recommendedName>
        <fullName evidence="4">Glycosyltransferase RgtA/B/C/D-like domain-containing protein</fullName>
    </recommendedName>
</protein>